<evidence type="ECO:0000259" key="6">
    <source>
        <dbReference type="Pfam" id="PF05433"/>
    </source>
</evidence>
<comment type="similarity">
    <text evidence="2">Belongs to the rickettsiale 17 kDa surface antigen family.</text>
</comment>
<gene>
    <name evidence="7" type="ORF">ACFPFW_07290</name>
</gene>
<evidence type="ECO:0000256" key="2">
    <source>
        <dbReference type="ARBA" id="ARBA00008681"/>
    </source>
</evidence>
<comment type="caution">
    <text evidence="7">The sequence shown here is derived from an EMBL/GenBank/DDBJ whole genome shotgun (WGS) entry which is preliminary data.</text>
</comment>
<evidence type="ECO:0000256" key="1">
    <source>
        <dbReference type="ARBA" id="ARBA00004459"/>
    </source>
</evidence>
<organism evidence="7 8">
    <name type="scientific">Flaviflagellibacter deserti</name>
    <dbReference type="NCBI Taxonomy" id="2267266"/>
    <lineage>
        <taxon>Bacteria</taxon>
        <taxon>Pseudomonadati</taxon>
        <taxon>Pseudomonadota</taxon>
        <taxon>Alphaproteobacteria</taxon>
        <taxon>Hyphomicrobiales</taxon>
        <taxon>Flaviflagellibacter</taxon>
    </lineage>
</organism>
<dbReference type="PANTHER" id="PTHR35603:SF2">
    <property type="entry name" value="OUTER MEMBRANE LIPOPROTEIN"/>
    <property type="match status" value="1"/>
</dbReference>
<proteinExistence type="inferred from homology"/>
<keyword evidence="5" id="KW-0449">Lipoprotein</keyword>
<reference evidence="8" key="1">
    <citation type="journal article" date="2019" name="Int. J. Syst. Evol. Microbiol.">
        <title>The Global Catalogue of Microorganisms (GCM) 10K type strain sequencing project: providing services to taxonomists for standard genome sequencing and annotation.</title>
        <authorList>
            <consortium name="The Broad Institute Genomics Platform"/>
            <consortium name="The Broad Institute Genome Sequencing Center for Infectious Disease"/>
            <person name="Wu L."/>
            <person name="Ma J."/>
        </authorList>
    </citation>
    <scope>NUCLEOTIDE SEQUENCE [LARGE SCALE GENOMIC DNA]</scope>
    <source>
        <strain evidence="8">CGMCC 1.16444</strain>
    </source>
</reference>
<accession>A0ABV9YYE8</accession>
<dbReference type="Proteomes" id="UP001595796">
    <property type="component" value="Unassembled WGS sequence"/>
</dbReference>
<evidence type="ECO:0000256" key="3">
    <source>
        <dbReference type="ARBA" id="ARBA00015281"/>
    </source>
</evidence>
<dbReference type="PROSITE" id="PS51257">
    <property type="entry name" value="PROKAR_LIPOPROTEIN"/>
    <property type="match status" value="1"/>
</dbReference>
<name>A0ABV9YYE8_9HYPH</name>
<dbReference type="PIRSF" id="PIRSF002721">
    <property type="entry name" value="Surface_antigen_Rickettsia"/>
    <property type="match status" value="1"/>
</dbReference>
<dbReference type="EMBL" id="JBHSJF010000006">
    <property type="protein sequence ID" value="MFC5067820.1"/>
    <property type="molecule type" value="Genomic_DNA"/>
</dbReference>
<evidence type="ECO:0000256" key="4">
    <source>
        <dbReference type="ARBA" id="ARBA00023136"/>
    </source>
</evidence>
<keyword evidence="4" id="KW-0472">Membrane</keyword>
<sequence length="157" mass="16009">MFAKKILVLGLVSGLVAGCYQTAGDPGPREGVGTVAGAVAGGLLGSTIGSGSGRVAATVGGAVLGGVIGNRIGNSMDEQARREAYLAEARALEYGAPGTPVAWRSQAYYGTVTPGAYSERPGHQRCREYAHTIYINGQPETARGVACRTPDGSWAPV</sequence>
<feature type="domain" description="Glycine zipper 2TM" evidence="6">
    <location>
        <begin position="32"/>
        <end position="73"/>
    </location>
</feature>
<comment type="subcellular location">
    <subcellularLocation>
        <location evidence="1">Cell outer membrane</location>
        <topology evidence="1">Lipid-anchor</topology>
    </subcellularLocation>
</comment>
<keyword evidence="8" id="KW-1185">Reference proteome</keyword>
<dbReference type="InterPro" id="IPR051407">
    <property type="entry name" value="Bact_OM_lipoprot/Surf_antigen"/>
</dbReference>
<dbReference type="InterPro" id="IPR016364">
    <property type="entry name" value="Surface_antigen_Rickettsia"/>
</dbReference>
<protein>
    <recommendedName>
        <fullName evidence="3">17 kDa surface antigen</fullName>
    </recommendedName>
</protein>
<evidence type="ECO:0000256" key="5">
    <source>
        <dbReference type="ARBA" id="ARBA00023288"/>
    </source>
</evidence>
<dbReference type="InterPro" id="IPR008816">
    <property type="entry name" value="Gly_zipper_2TM_dom"/>
</dbReference>
<dbReference type="RefSeq" id="WP_114956607.1">
    <property type="nucleotide sequence ID" value="NZ_JBHSJF010000006.1"/>
</dbReference>
<dbReference type="Pfam" id="PF05433">
    <property type="entry name" value="Rick_17kDa_Anti"/>
    <property type="match status" value="1"/>
</dbReference>
<evidence type="ECO:0000313" key="8">
    <source>
        <dbReference type="Proteomes" id="UP001595796"/>
    </source>
</evidence>
<dbReference type="PANTHER" id="PTHR35603">
    <property type="match status" value="1"/>
</dbReference>
<evidence type="ECO:0000313" key="7">
    <source>
        <dbReference type="EMBL" id="MFC5067820.1"/>
    </source>
</evidence>